<keyword evidence="8 17" id="KW-0133">Cell shape</keyword>
<evidence type="ECO:0000256" key="14">
    <source>
        <dbReference type="ARBA" id="ARBA00032707"/>
    </source>
</evidence>
<evidence type="ECO:0000256" key="12">
    <source>
        <dbReference type="ARBA" id="ARBA00023251"/>
    </source>
</evidence>
<evidence type="ECO:0000256" key="15">
    <source>
        <dbReference type="ARBA" id="ARBA00032932"/>
    </source>
</evidence>
<dbReference type="GO" id="GO:0008360">
    <property type="term" value="P:regulation of cell shape"/>
    <property type="evidence" value="ECO:0007669"/>
    <property type="project" value="UniProtKB-KW"/>
</dbReference>
<dbReference type="Proteomes" id="UP000466864">
    <property type="component" value="Unassembled WGS sequence"/>
</dbReference>
<dbReference type="GO" id="GO:0046677">
    <property type="term" value="P:response to antibiotic"/>
    <property type="evidence" value="ECO:0007669"/>
    <property type="project" value="UniProtKB-UniRule"/>
</dbReference>
<keyword evidence="13 17" id="KW-0961">Cell wall biogenesis/degradation</keyword>
<feature type="transmembrane region" description="Helical" evidence="17">
    <location>
        <begin position="138"/>
        <end position="159"/>
    </location>
</feature>
<dbReference type="Pfam" id="PF02673">
    <property type="entry name" value="BacA"/>
    <property type="match status" value="1"/>
</dbReference>
<evidence type="ECO:0000256" key="6">
    <source>
        <dbReference type="ARBA" id="ARBA00022692"/>
    </source>
</evidence>
<feature type="transmembrane region" description="Helical" evidence="17">
    <location>
        <begin position="108"/>
        <end position="126"/>
    </location>
</feature>
<dbReference type="HAMAP" id="MF_01006">
    <property type="entry name" value="Undec_diphosphatase"/>
    <property type="match status" value="1"/>
</dbReference>
<comment type="similarity">
    <text evidence="2 17">Belongs to the UppP family.</text>
</comment>
<evidence type="ECO:0000256" key="1">
    <source>
        <dbReference type="ARBA" id="ARBA00004651"/>
    </source>
</evidence>
<evidence type="ECO:0000256" key="8">
    <source>
        <dbReference type="ARBA" id="ARBA00022960"/>
    </source>
</evidence>
<keyword evidence="6 17" id="KW-0812">Transmembrane</keyword>
<comment type="subcellular location">
    <subcellularLocation>
        <location evidence="1 17">Cell membrane</location>
        <topology evidence="1 17">Multi-pass membrane protein</topology>
    </subcellularLocation>
</comment>
<gene>
    <name evidence="17" type="primary">uppP</name>
    <name evidence="18" type="ORF">FYJ60_00740</name>
</gene>
<dbReference type="RefSeq" id="WP_154456679.1">
    <property type="nucleotide sequence ID" value="NZ_VUMV01000001.1"/>
</dbReference>
<evidence type="ECO:0000256" key="4">
    <source>
        <dbReference type="ARBA" id="ARBA00021581"/>
    </source>
</evidence>
<dbReference type="GO" id="GO:0005886">
    <property type="term" value="C:plasma membrane"/>
    <property type="evidence" value="ECO:0007669"/>
    <property type="project" value="UniProtKB-SubCell"/>
</dbReference>
<evidence type="ECO:0000256" key="16">
    <source>
        <dbReference type="ARBA" id="ARBA00047594"/>
    </source>
</evidence>
<keyword evidence="10 17" id="KW-1133">Transmembrane helix</keyword>
<keyword evidence="12 17" id="KW-0046">Antibiotic resistance</keyword>
<evidence type="ECO:0000256" key="11">
    <source>
        <dbReference type="ARBA" id="ARBA00023136"/>
    </source>
</evidence>
<comment type="function">
    <text evidence="17">Catalyzes the dephosphorylation of undecaprenyl diphosphate (UPP). Confers resistance to bacitracin.</text>
</comment>
<keyword evidence="5 17" id="KW-1003">Cell membrane</keyword>
<comment type="catalytic activity">
    <reaction evidence="16 17">
        <text>di-trans,octa-cis-undecaprenyl diphosphate + H2O = di-trans,octa-cis-undecaprenyl phosphate + phosphate + H(+)</text>
        <dbReference type="Rhea" id="RHEA:28094"/>
        <dbReference type="ChEBI" id="CHEBI:15377"/>
        <dbReference type="ChEBI" id="CHEBI:15378"/>
        <dbReference type="ChEBI" id="CHEBI:43474"/>
        <dbReference type="ChEBI" id="CHEBI:58405"/>
        <dbReference type="ChEBI" id="CHEBI:60392"/>
        <dbReference type="EC" id="3.6.1.27"/>
    </reaction>
</comment>
<keyword evidence="9 17" id="KW-0573">Peptidoglycan synthesis</keyword>
<accession>A0A7X2P611</accession>
<dbReference type="GO" id="GO:0071555">
    <property type="term" value="P:cell wall organization"/>
    <property type="evidence" value="ECO:0007669"/>
    <property type="project" value="UniProtKB-KW"/>
</dbReference>
<keyword evidence="11 17" id="KW-0472">Membrane</keyword>
<evidence type="ECO:0000256" key="17">
    <source>
        <dbReference type="HAMAP-Rule" id="MF_01006"/>
    </source>
</evidence>
<protein>
    <recommendedName>
        <fullName evidence="4 17">Undecaprenyl-diphosphatase</fullName>
        <ecNumber evidence="3 17">3.6.1.27</ecNumber>
    </recommendedName>
    <alternativeName>
        <fullName evidence="15 17">Bacitracin resistance protein</fullName>
    </alternativeName>
    <alternativeName>
        <fullName evidence="14 17">Undecaprenyl pyrophosphate phosphatase</fullName>
    </alternativeName>
</protein>
<feature type="transmembrane region" description="Helical" evidence="17">
    <location>
        <begin position="270"/>
        <end position="288"/>
    </location>
</feature>
<comment type="caution">
    <text evidence="18">The sequence shown here is derived from an EMBL/GenBank/DDBJ whole genome shotgun (WGS) entry which is preliminary data.</text>
</comment>
<evidence type="ECO:0000256" key="10">
    <source>
        <dbReference type="ARBA" id="ARBA00022989"/>
    </source>
</evidence>
<feature type="transmembrane region" description="Helical" evidence="17">
    <location>
        <begin position="171"/>
        <end position="188"/>
    </location>
</feature>
<keyword evidence="7 17" id="KW-0378">Hydrolase</keyword>
<dbReference type="GO" id="GO:0009252">
    <property type="term" value="P:peptidoglycan biosynthetic process"/>
    <property type="evidence" value="ECO:0007669"/>
    <property type="project" value="UniProtKB-KW"/>
</dbReference>
<evidence type="ECO:0000256" key="9">
    <source>
        <dbReference type="ARBA" id="ARBA00022984"/>
    </source>
</evidence>
<dbReference type="EC" id="3.6.1.27" evidence="3 17"/>
<comment type="miscellaneous">
    <text evidence="17">Bacitracin is thought to be involved in the inhibition of peptidoglycan synthesis by sequestering undecaprenyl diphosphate, thereby reducing the pool of lipid carrier available.</text>
</comment>
<keyword evidence="19" id="KW-1185">Reference proteome</keyword>
<evidence type="ECO:0000313" key="18">
    <source>
        <dbReference type="EMBL" id="MST80864.1"/>
    </source>
</evidence>
<dbReference type="GO" id="GO:0050380">
    <property type="term" value="F:undecaprenyl-diphosphatase activity"/>
    <property type="evidence" value="ECO:0007669"/>
    <property type="project" value="UniProtKB-UniRule"/>
</dbReference>
<dbReference type="PANTHER" id="PTHR30622:SF2">
    <property type="entry name" value="UNDECAPRENYL-DIPHOSPHATASE"/>
    <property type="match status" value="1"/>
</dbReference>
<evidence type="ECO:0000256" key="3">
    <source>
        <dbReference type="ARBA" id="ARBA00012374"/>
    </source>
</evidence>
<proteinExistence type="inferred from homology"/>
<dbReference type="InterPro" id="IPR003824">
    <property type="entry name" value="UppP"/>
</dbReference>
<reference evidence="18 19" key="1">
    <citation type="submission" date="2019-08" db="EMBL/GenBank/DDBJ databases">
        <title>In-depth cultivation of the pig gut microbiome towards novel bacterial diversity and tailored functional studies.</title>
        <authorList>
            <person name="Wylensek D."/>
            <person name="Hitch T.C.A."/>
            <person name="Clavel T."/>
        </authorList>
    </citation>
    <scope>NUCLEOTIDE SEQUENCE [LARGE SCALE GENOMIC DNA]</scope>
    <source>
        <strain evidence="18 19">Oil+RF-744-WCA-WT-13</strain>
    </source>
</reference>
<feature type="transmembrane region" description="Helical" evidence="17">
    <location>
        <begin position="239"/>
        <end position="258"/>
    </location>
</feature>
<dbReference type="AlphaFoldDB" id="A0A7X2P611"/>
<name>A0A7X2P611_9FIRM</name>
<evidence type="ECO:0000256" key="13">
    <source>
        <dbReference type="ARBA" id="ARBA00023316"/>
    </source>
</evidence>
<feature type="transmembrane region" description="Helical" evidence="17">
    <location>
        <begin position="42"/>
        <end position="61"/>
    </location>
</feature>
<evidence type="ECO:0000256" key="2">
    <source>
        <dbReference type="ARBA" id="ARBA00010621"/>
    </source>
</evidence>
<evidence type="ECO:0000313" key="19">
    <source>
        <dbReference type="Proteomes" id="UP000466864"/>
    </source>
</evidence>
<dbReference type="PANTHER" id="PTHR30622">
    <property type="entry name" value="UNDECAPRENYL-DIPHOSPHATASE"/>
    <property type="match status" value="1"/>
</dbReference>
<organism evidence="18 19">
    <name type="scientific">Bilifractor porci</name>
    <dbReference type="NCBI Taxonomy" id="2606636"/>
    <lineage>
        <taxon>Bacteria</taxon>
        <taxon>Bacillati</taxon>
        <taxon>Bacillota</taxon>
        <taxon>Clostridia</taxon>
        <taxon>Lachnospirales</taxon>
        <taxon>Lachnospiraceae</taxon>
        <taxon>Bilifractor</taxon>
    </lineage>
</organism>
<evidence type="ECO:0000256" key="5">
    <source>
        <dbReference type="ARBA" id="ARBA00022475"/>
    </source>
</evidence>
<sequence>MSVIQALLSGVLQGITSFLPVSSSGHLVLLGHLFGTGSSVSLKYLSAMHLGTLIAVVFVFYRDLLRLCRAGVDILRDAFYNLGQAVRLARHPDRIRYRSILTTNYRKLFVWLLVSTIPTAFLSLLLRKPAEKAAGNLLVTGTGFFLTALLLLVSSFMTASGKSRKGIQMRGALLTGVLQGLSVIPGVSRMGMAFAGASLSGCSKKFSVRYAYLLCVPEIVGGMILEQAGSGVSLRGDVGTVPCLIGIAAAALTGVLFLRRAEGLVATRDSRRFAGYCIAIGIICMVLYL</sequence>
<evidence type="ECO:0000256" key="7">
    <source>
        <dbReference type="ARBA" id="ARBA00022801"/>
    </source>
</evidence>
<dbReference type="EMBL" id="VUMV01000001">
    <property type="protein sequence ID" value="MST80864.1"/>
    <property type="molecule type" value="Genomic_DNA"/>
</dbReference>